<dbReference type="Proteomes" id="UP000309997">
    <property type="component" value="Unassembled WGS sequence"/>
</dbReference>
<comment type="caution">
    <text evidence="1">The sequence shown here is derived from an EMBL/GenBank/DDBJ whole genome shotgun (WGS) entry which is preliminary data.</text>
</comment>
<name>A0ACC4CJE4_POPAL</name>
<accession>A0ACC4CJE4</accession>
<gene>
    <name evidence="1" type="ORF">D5086_005966</name>
</gene>
<keyword evidence="2" id="KW-1185">Reference proteome</keyword>
<protein>
    <submittedName>
        <fullName evidence="1">Uncharacterized protein</fullName>
    </submittedName>
</protein>
<proteinExistence type="predicted"/>
<reference evidence="1 2" key="1">
    <citation type="journal article" date="2024" name="Plant Biotechnol. J.">
        <title>Genome and CRISPR/Cas9 system of a widespread forest tree (Populus alba) in the world.</title>
        <authorList>
            <person name="Liu Y.J."/>
            <person name="Jiang P.F."/>
            <person name="Han X.M."/>
            <person name="Li X.Y."/>
            <person name="Wang H.M."/>
            <person name="Wang Y.J."/>
            <person name="Wang X.X."/>
            <person name="Zeng Q.Y."/>
        </authorList>
    </citation>
    <scope>NUCLEOTIDE SEQUENCE [LARGE SCALE GENOMIC DNA]</scope>
    <source>
        <strain evidence="2">cv. PAL-ZL1</strain>
    </source>
</reference>
<organism evidence="1 2">
    <name type="scientific">Populus alba</name>
    <name type="common">White poplar</name>
    <dbReference type="NCBI Taxonomy" id="43335"/>
    <lineage>
        <taxon>Eukaryota</taxon>
        <taxon>Viridiplantae</taxon>
        <taxon>Streptophyta</taxon>
        <taxon>Embryophyta</taxon>
        <taxon>Tracheophyta</taxon>
        <taxon>Spermatophyta</taxon>
        <taxon>Magnoliopsida</taxon>
        <taxon>eudicotyledons</taxon>
        <taxon>Gunneridae</taxon>
        <taxon>Pentapetalae</taxon>
        <taxon>rosids</taxon>
        <taxon>fabids</taxon>
        <taxon>Malpighiales</taxon>
        <taxon>Salicaceae</taxon>
        <taxon>Saliceae</taxon>
        <taxon>Populus</taxon>
    </lineage>
</organism>
<dbReference type="EMBL" id="RCHU02000003">
    <property type="protein sequence ID" value="KAL3598048.1"/>
    <property type="molecule type" value="Genomic_DNA"/>
</dbReference>
<evidence type="ECO:0000313" key="2">
    <source>
        <dbReference type="Proteomes" id="UP000309997"/>
    </source>
</evidence>
<evidence type="ECO:0000313" key="1">
    <source>
        <dbReference type="EMBL" id="KAL3598048.1"/>
    </source>
</evidence>
<sequence length="569" mass="63600">MQLRTRLSLEYCTVLLESCIQSKSLFQGKLIHQHLLKCLHRTQETNLTNFDVPFEKLVDFYIACNELKIARHVFDKRPHRPKNVVLWNLLIRAYAWNGPYEEAIDLYYKMLGYGITPNRFTFPFVLKACSALKEVRFSLHEGSYDEVARLLVQMQYDVSPNSSTIVGVLPAVAQVNSLRHGKEIHGFCVRRGFVGDVVVGTGILDVYGKCQCIDYARRIFDMMGIVKNEVTWSAMVGAYVVCDFMREALELFCQLLMLKDDGIVLSAVTLATVIQVCANLTDLSMGSCLHCFAIKSGFVLDLMVGNTLLSMYAKCGIINGAMRFFNEMDLRDAVSFTAIISGYVQNGNSEEGLCMFLEMQLSGINPEKATLASVLPACAHLAALHYGSCSHCYAIVCGFTADTMIWEQVSKKIQKLGPESTGNFVLLSNMYSAVGRWDDAAQVRITQKEQGFEKSPGCSWIEISGVVHTFVGGGYRSHPQLAQISNKLDELLVEMKRLGYQTESSCVFQDVEEEEKERGKDGGFTGPNSASIVKSLQNLLFPYRLCDDSYAADPQDLSSIVHKLQQLTR</sequence>